<keyword evidence="2" id="KW-1185">Reference proteome</keyword>
<dbReference type="GeneID" id="77944020"/>
<dbReference type="RefSeq" id="YP_010667892.1">
    <property type="nucleotide sequence ID" value="NC_070952.1"/>
</dbReference>
<accession>A0AAE7X0W9</accession>
<reference evidence="1" key="1">
    <citation type="submission" date="2021-07" db="EMBL/GenBank/DDBJ databases">
        <authorList>
            <person name="Roth S.J."/>
            <person name="Krukonis G.P."/>
            <person name="Delesalle V.A."/>
        </authorList>
    </citation>
    <scope>NUCLEOTIDE SEQUENCE</scope>
</reference>
<evidence type="ECO:0000313" key="1">
    <source>
        <dbReference type="EMBL" id="QZA70615.1"/>
    </source>
</evidence>
<sequence>MYTKDWKPRESNAAKLDYYLTNNDCQTQADFGGCYRETRLVLITTTKELDAANEKINLLNQVVDKLSGNVTAIIDNLNDDKATEISLKDKVVNKVTDDAKALLNKK</sequence>
<name>A0AAE7X0W9_9CAUD</name>
<dbReference type="KEGG" id="vg:77944020"/>
<dbReference type="EMBL" id="MZ501267">
    <property type="protein sequence ID" value="QZA70615.1"/>
    <property type="molecule type" value="Genomic_DNA"/>
</dbReference>
<dbReference type="Proteomes" id="UP000827517">
    <property type="component" value="Segment"/>
</dbReference>
<organism evidence="1 2">
    <name type="scientific">Erwinia phage AH04</name>
    <dbReference type="NCBI Taxonomy" id="2869569"/>
    <lineage>
        <taxon>Viruses</taxon>
        <taxon>Duplodnaviria</taxon>
        <taxon>Heunggongvirae</taxon>
        <taxon>Uroviricota</taxon>
        <taxon>Caudoviricetes</taxon>
        <taxon>Chimalliviridae</taxon>
        <taxon>Meadowvirus</taxon>
        <taxon>Meadowvirus AH04</taxon>
    </lineage>
</organism>
<protein>
    <submittedName>
        <fullName evidence="1">Uncharacterized protein</fullName>
    </submittedName>
</protein>
<evidence type="ECO:0000313" key="2">
    <source>
        <dbReference type="Proteomes" id="UP000827517"/>
    </source>
</evidence>
<gene>
    <name evidence="1" type="primary">138</name>
    <name evidence="1" type="ORF">AH04_138</name>
</gene>
<proteinExistence type="predicted"/>